<dbReference type="AntiFam" id="ANF00006">
    <property type="entry name" value="Translation of CRISPR region"/>
</dbReference>
<proteinExistence type="predicted"/>
<accession>A0A261FIP4</accession>
<feature type="compositionally biased region" description="Basic and acidic residues" evidence="1">
    <location>
        <begin position="125"/>
        <end position="135"/>
    </location>
</feature>
<evidence type="ECO:0000256" key="1">
    <source>
        <dbReference type="SAM" id="MobiDB-lite"/>
    </source>
</evidence>
<dbReference type="EMBL" id="MWWV01000002">
    <property type="protein sequence ID" value="OZG59022.1"/>
    <property type="molecule type" value="Genomic_DNA"/>
</dbReference>
<sequence length="210" mass="22429">MRKNGAYTGGSSPRVRGKLGRYRLARVGLRIIPACAGQTGPWWRRPWRGPDHPRVCGANVRLSLACSSRSGSSPRVRGKPATIAVAAVPGGSSPRVRGKHHRAARPRRAVRIIPACAGQTVRGTGIDHQRQDHPRVCGANDAPGTRRHAEEGSSPRVRGKLLSQPLPVLRDRIIPACAGQTVDTVMPVHPPSDHPRVCGANHNSGSVCPV</sequence>
<dbReference type="AntiFam" id="ANF00057">
    <property type="entry name" value="Translation of E. coli type CRISPR repeat"/>
</dbReference>
<keyword evidence="3" id="KW-1185">Reference proteome</keyword>
<dbReference type="Proteomes" id="UP000216444">
    <property type="component" value="Unassembled WGS sequence"/>
</dbReference>
<evidence type="ECO:0000313" key="2">
    <source>
        <dbReference type="EMBL" id="OZG59022.1"/>
    </source>
</evidence>
<gene>
    <name evidence="2" type="ORF">BTIS_0175</name>
</gene>
<comment type="caution">
    <text evidence="2">The sequence shown here is derived from an EMBL/GenBank/DDBJ whole genome shotgun (WGS) entry which is preliminary data.</text>
</comment>
<name>A0A261FIP4_9BIFI</name>
<evidence type="ECO:0000313" key="3">
    <source>
        <dbReference type="Proteomes" id="UP000216444"/>
    </source>
</evidence>
<feature type="region of interest" description="Disordered" evidence="1">
    <location>
        <begin position="124"/>
        <end position="163"/>
    </location>
</feature>
<reference evidence="2 3" key="1">
    <citation type="journal article" date="2017" name="BMC Genomics">
        <title>Comparative genomic and phylogenomic analyses of the Bifidobacteriaceae family.</title>
        <authorList>
            <person name="Lugli G.A."/>
            <person name="Milani C."/>
            <person name="Turroni F."/>
            <person name="Duranti S."/>
            <person name="Mancabelli L."/>
            <person name="Mangifesta M."/>
            <person name="Ferrario C."/>
            <person name="Modesto M."/>
            <person name="Mattarelli P."/>
            <person name="Jiri K."/>
            <person name="van Sinderen D."/>
            <person name="Ventura M."/>
        </authorList>
    </citation>
    <scope>NUCLEOTIDE SEQUENCE [LARGE SCALE GENOMIC DNA]</scope>
    <source>
        <strain evidence="2 3">DSM 100201</strain>
    </source>
</reference>
<dbReference type="AlphaFoldDB" id="A0A261FIP4"/>
<protein>
    <submittedName>
        <fullName evidence="2">Uncharacterized protein</fullName>
    </submittedName>
</protein>
<organism evidence="2 3">
    <name type="scientific">Bifidobacterium tissieri</name>
    <dbReference type="NCBI Taxonomy" id="1630162"/>
    <lineage>
        <taxon>Bacteria</taxon>
        <taxon>Bacillati</taxon>
        <taxon>Actinomycetota</taxon>
        <taxon>Actinomycetes</taxon>
        <taxon>Bifidobacteriales</taxon>
        <taxon>Bifidobacteriaceae</taxon>
        <taxon>Bifidobacterium</taxon>
    </lineage>
</organism>